<dbReference type="GO" id="GO:0004497">
    <property type="term" value="F:monooxygenase activity"/>
    <property type="evidence" value="ECO:0007669"/>
    <property type="project" value="UniProtKB-KW"/>
</dbReference>
<evidence type="ECO:0000256" key="4">
    <source>
        <dbReference type="ARBA" id="ARBA00022617"/>
    </source>
</evidence>
<evidence type="ECO:0000256" key="8">
    <source>
        <dbReference type="ARBA" id="ARBA00023033"/>
    </source>
</evidence>
<evidence type="ECO:0000313" key="10">
    <source>
        <dbReference type="EMBL" id="KAF9444744.1"/>
    </source>
</evidence>
<dbReference type="InterPro" id="IPR036396">
    <property type="entry name" value="Cyt_P450_sf"/>
</dbReference>
<dbReference type="InterPro" id="IPR050364">
    <property type="entry name" value="Cytochrome_P450_fung"/>
</dbReference>
<protein>
    <submittedName>
        <fullName evidence="10">Cytochrome P450</fullName>
    </submittedName>
</protein>
<evidence type="ECO:0000256" key="3">
    <source>
        <dbReference type="ARBA" id="ARBA00010617"/>
    </source>
</evidence>
<comment type="pathway">
    <text evidence="2">Secondary metabolite biosynthesis.</text>
</comment>
<keyword evidence="11" id="KW-1185">Reference proteome</keyword>
<reference evidence="10" key="1">
    <citation type="submission" date="2020-11" db="EMBL/GenBank/DDBJ databases">
        <authorList>
            <consortium name="DOE Joint Genome Institute"/>
            <person name="Ahrendt S."/>
            <person name="Riley R."/>
            <person name="Andreopoulos W."/>
            <person name="Labutti K."/>
            <person name="Pangilinan J."/>
            <person name="Ruiz-Duenas F.J."/>
            <person name="Barrasa J.M."/>
            <person name="Sanchez-Garcia M."/>
            <person name="Camarero S."/>
            <person name="Miyauchi S."/>
            <person name="Serrano A."/>
            <person name="Linde D."/>
            <person name="Babiker R."/>
            <person name="Drula E."/>
            <person name="Ayuso-Fernandez I."/>
            <person name="Pacheco R."/>
            <person name="Padilla G."/>
            <person name="Ferreira P."/>
            <person name="Barriuso J."/>
            <person name="Kellner H."/>
            <person name="Castanera R."/>
            <person name="Alfaro M."/>
            <person name="Ramirez L."/>
            <person name="Pisabarro A.G."/>
            <person name="Kuo A."/>
            <person name="Tritt A."/>
            <person name="Lipzen A."/>
            <person name="He G."/>
            <person name="Yan M."/>
            <person name="Ng V."/>
            <person name="Cullen D."/>
            <person name="Martin F."/>
            <person name="Rosso M.-N."/>
            <person name="Henrissat B."/>
            <person name="Hibbett D."/>
            <person name="Martinez A.T."/>
            <person name="Grigoriev I.V."/>
        </authorList>
    </citation>
    <scope>NUCLEOTIDE SEQUENCE</scope>
    <source>
        <strain evidence="10">MF-IS2</strain>
    </source>
</reference>
<dbReference type="GO" id="GO:0016705">
    <property type="term" value="F:oxidoreductase activity, acting on paired donors, with incorporation or reduction of molecular oxygen"/>
    <property type="evidence" value="ECO:0007669"/>
    <property type="project" value="InterPro"/>
</dbReference>
<comment type="similarity">
    <text evidence="3">Belongs to the cytochrome P450 family.</text>
</comment>
<keyword evidence="7 9" id="KW-0408">Iron</keyword>
<proteinExistence type="inferred from homology"/>
<dbReference type="GO" id="GO:0020037">
    <property type="term" value="F:heme binding"/>
    <property type="evidence" value="ECO:0007669"/>
    <property type="project" value="InterPro"/>
</dbReference>
<dbReference type="AlphaFoldDB" id="A0A9P6C0M5"/>
<dbReference type="PANTHER" id="PTHR46300">
    <property type="entry name" value="P450, PUTATIVE (EUROFUNG)-RELATED-RELATED"/>
    <property type="match status" value="1"/>
</dbReference>
<dbReference type="GO" id="GO:0005506">
    <property type="term" value="F:iron ion binding"/>
    <property type="evidence" value="ECO:0007669"/>
    <property type="project" value="InterPro"/>
</dbReference>
<evidence type="ECO:0000256" key="6">
    <source>
        <dbReference type="ARBA" id="ARBA00023002"/>
    </source>
</evidence>
<dbReference type="SUPFAM" id="SSF48264">
    <property type="entry name" value="Cytochrome P450"/>
    <property type="match status" value="1"/>
</dbReference>
<keyword evidence="6" id="KW-0560">Oxidoreductase</keyword>
<evidence type="ECO:0000256" key="2">
    <source>
        <dbReference type="ARBA" id="ARBA00005179"/>
    </source>
</evidence>
<organism evidence="10 11">
    <name type="scientific">Macrolepiota fuliginosa MF-IS2</name>
    <dbReference type="NCBI Taxonomy" id="1400762"/>
    <lineage>
        <taxon>Eukaryota</taxon>
        <taxon>Fungi</taxon>
        <taxon>Dikarya</taxon>
        <taxon>Basidiomycota</taxon>
        <taxon>Agaricomycotina</taxon>
        <taxon>Agaricomycetes</taxon>
        <taxon>Agaricomycetidae</taxon>
        <taxon>Agaricales</taxon>
        <taxon>Agaricineae</taxon>
        <taxon>Agaricaceae</taxon>
        <taxon>Macrolepiota</taxon>
    </lineage>
</organism>
<keyword evidence="8" id="KW-0503">Monooxygenase</keyword>
<dbReference type="CDD" id="cd11065">
    <property type="entry name" value="CYP64-like"/>
    <property type="match status" value="1"/>
</dbReference>
<dbReference type="PANTHER" id="PTHR46300:SF7">
    <property type="entry name" value="P450, PUTATIVE (EUROFUNG)-RELATED"/>
    <property type="match status" value="1"/>
</dbReference>
<gene>
    <name evidence="10" type="ORF">P691DRAFT_736047</name>
</gene>
<evidence type="ECO:0000256" key="7">
    <source>
        <dbReference type="ARBA" id="ARBA00023004"/>
    </source>
</evidence>
<dbReference type="PRINTS" id="PR00463">
    <property type="entry name" value="EP450I"/>
</dbReference>
<dbReference type="OrthoDB" id="2789670at2759"/>
<name>A0A9P6C0M5_9AGAR</name>
<comment type="caution">
    <text evidence="10">The sequence shown here is derived from an EMBL/GenBank/DDBJ whole genome shotgun (WGS) entry which is preliminary data.</text>
</comment>
<evidence type="ECO:0000256" key="1">
    <source>
        <dbReference type="ARBA" id="ARBA00001971"/>
    </source>
</evidence>
<feature type="binding site" description="axial binding residue" evidence="9">
    <location>
        <position position="436"/>
    </location>
    <ligand>
        <name>heme</name>
        <dbReference type="ChEBI" id="CHEBI:30413"/>
    </ligand>
    <ligandPart>
        <name>Fe</name>
        <dbReference type="ChEBI" id="CHEBI:18248"/>
    </ligandPart>
</feature>
<dbReference type="Gene3D" id="1.10.630.10">
    <property type="entry name" value="Cytochrome P450"/>
    <property type="match status" value="1"/>
</dbReference>
<evidence type="ECO:0000256" key="9">
    <source>
        <dbReference type="PIRSR" id="PIRSR602401-1"/>
    </source>
</evidence>
<sequence length="514" mass="58607">MFQSPIILCAAFAAIPLYLYFKSPRHSLPPGPKPLPFIGNLHQVPRQEPFKVYRQWARTYGPVMYFRIFKRDFIILDSLKAITDLFEKRSSRYSTRPRLVMAGELVGKDDTAMLFLKYGPKWRQTRQLVHNWLGQRNIEAYLPAQVLGSHRLLSNLLDKPEKFSEHLRTNLGSVILKLTYGIECRRQEDPWIAKSDELHKITAIASQPGRWLVDSFPILRFIPSFLPGAGFLRWAKKSRKVAFDLARSPYDHVKEKMASEDLASSFVHDRLSAKGGEITPQEEDALIIAAGSLYAGGMDTLLSVLRSFFMVMARYPEIQKRLQQEIDSVIGPQRLPQFEDFDSLPYVGCLIKELVRFNATAPLVPHSLDEDDVYEGYHIPKGTWVMANIWAVYNDPSIYHDPSTFNPDRFNPALGENVEMDPFPITFCVGLGRRFCPAAQFSLSILFINITNIISVFNILPPVDASGQEVVPPLEYEFGHIRKLKPFQCQIVPRSAQSIKLIPDTVWSDFSPTS</sequence>
<dbReference type="EMBL" id="MU151351">
    <property type="protein sequence ID" value="KAF9444744.1"/>
    <property type="molecule type" value="Genomic_DNA"/>
</dbReference>
<keyword evidence="4 9" id="KW-0349">Heme</keyword>
<comment type="cofactor">
    <cofactor evidence="1 9">
        <name>heme</name>
        <dbReference type="ChEBI" id="CHEBI:30413"/>
    </cofactor>
</comment>
<keyword evidence="5 9" id="KW-0479">Metal-binding</keyword>
<evidence type="ECO:0000256" key="5">
    <source>
        <dbReference type="ARBA" id="ARBA00022723"/>
    </source>
</evidence>
<dbReference type="InterPro" id="IPR001128">
    <property type="entry name" value="Cyt_P450"/>
</dbReference>
<dbReference type="InterPro" id="IPR002401">
    <property type="entry name" value="Cyt_P450_E_grp-I"/>
</dbReference>
<dbReference type="Pfam" id="PF00067">
    <property type="entry name" value="p450"/>
    <property type="match status" value="1"/>
</dbReference>
<dbReference type="Proteomes" id="UP000807342">
    <property type="component" value="Unassembled WGS sequence"/>
</dbReference>
<evidence type="ECO:0000313" key="11">
    <source>
        <dbReference type="Proteomes" id="UP000807342"/>
    </source>
</evidence>
<accession>A0A9P6C0M5</accession>